<protein>
    <recommendedName>
        <fullName evidence="3">Methyltransferase type 11 domain-containing protein</fullName>
    </recommendedName>
</protein>
<dbReference type="Gene3D" id="3.40.50.150">
    <property type="entry name" value="Vaccinia Virus protein VP39"/>
    <property type="match status" value="1"/>
</dbReference>
<sequence length="272" mass="30915">MKESFDYEKKVWSASPMMPNCFYIQYLHFLYAAACLSKLKEGSRVLDLGCGGGSLTAALAKDFPGLIFTGADISKNAIKDAQKFSTDNLNFIHIDSEQNLPFSDGYFEAVLLVDVLEHISRPAELLARAGRVLVKGGYLYISVPVEGAWWCLHFWARRLGWQGKLVQSGHVQNFTPRKARELLLTGGFNIIESRWGFHLFSQVLDIAYSLFWLARHRLPKMSLEGYRQQSYSSYKQTLFNLATKPIFLIMNLESLIFKSIPAMGWHLTARKS</sequence>
<dbReference type="InterPro" id="IPR029063">
    <property type="entry name" value="SAM-dependent_MTases_sf"/>
</dbReference>
<dbReference type="Pfam" id="PF13489">
    <property type="entry name" value="Methyltransf_23"/>
    <property type="match status" value="1"/>
</dbReference>
<accession>A0A2H0X9H0</accession>
<name>A0A2H0X9H0_UNCKA</name>
<comment type="caution">
    <text evidence="1">The sequence shown here is derived from an EMBL/GenBank/DDBJ whole genome shotgun (WGS) entry which is preliminary data.</text>
</comment>
<dbReference type="Proteomes" id="UP000231414">
    <property type="component" value="Unassembled WGS sequence"/>
</dbReference>
<evidence type="ECO:0000313" key="2">
    <source>
        <dbReference type="Proteomes" id="UP000231414"/>
    </source>
</evidence>
<dbReference type="AlphaFoldDB" id="A0A2H0X9H0"/>
<dbReference type="CDD" id="cd02440">
    <property type="entry name" value="AdoMet_MTases"/>
    <property type="match status" value="1"/>
</dbReference>
<dbReference type="EMBL" id="PEYW01000031">
    <property type="protein sequence ID" value="PIS20738.1"/>
    <property type="molecule type" value="Genomic_DNA"/>
</dbReference>
<dbReference type="PANTHER" id="PTHR43861">
    <property type="entry name" value="TRANS-ACONITATE 2-METHYLTRANSFERASE-RELATED"/>
    <property type="match status" value="1"/>
</dbReference>
<proteinExistence type="predicted"/>
<evidence type="ECO:0008006" key="3">
    <source>
        <dbReference type="Google" id="ProtNLM"/>
    </source>
</evidence>
<reference evidence="2" key="1">
    <citation type="submission" date="2017-09" db="EMBL/GenBank/DDBJ databases">
        <title>Depth-based differentiation of microbial function through sediment-hosted aquifers and enrichment of novel symbionts in the deep terrestrial subsurface.</title>
        <authorList>
            <person name="Probst A.J."/>
            <person name="Ladd B."/>
            <person name="Jarett J.K."/>
            <person name="Geller-Mcgrath D.E."/>
            <person name="Sieber C.M.K."/>
            <person name="Emerson J.B."/>
            <person name="Anantharaman K."/>
            <person name="Thomas B.C."/>
            <person name="Malmstrom R."/>
            <person name="Stieglmeier M."/>
            <person name="Klingl A."/>
            <person name="Woyke T."/>
            <person name="Ryan C.M."/>
            <person name="Banfield J.F."/>
        </authorList>
    </citation>
    <scope>NUCLEOTIDE SEQUENCE [LARGE SCALE GENOMIC DNA]</scope>
</reference>
<evidence type="ECO:0000313" key="1">
    <source>
        <dbReference type="EMBL" id="PIS20738.1"/>
    </source>
</evidence>
<gene>
    <name evidence="1" type="ORF">COT52_02220</name>
</gene>
<dbReference type="SUPFAM" id="SSF53335">
    <property type="entry name" value="S-adenosyl-L-methionine-dependent methyltransferases"/>
    <property type="match status" value="1"/>
</dbReference>
<organism evidence="1 2">
    <name type="scientific">candidate division WWE3 bacterium CG08_land_8_20_14_0_20_43_13</name>
    <dbReference type="NCBI Taxonomy" id="1975087"/>
    <lineage>
        <taxon>Bacteria</taxon>
        <taxon>Katanobacteria</taxon>
    </lineage>
</organism>